<keyword evidence="4" id="KW-0648">Protein biosynthesis</keyword>
<dbReference type="GO" id="GO:0000049">
    <property type="term" value="F:tRNA binding"/>
    <property type="evidence" value="ECO:0007669"/>
    <property type="project" value="TreeGrafter"/>
</dbReference>
<organism evidence="6 7">
    <name type="scientific">Effrenium voratum</name>
    <dbReference type="NCBI Taxonomy" id="2562239"/>
    <lineage>
        <taxon>Eukaryota</taxon>
        <taxon>Sar</taxon>
        <taxon>Alveolata</taxon>
        <taxon>Dinophyceae</taxon>
        <taxon>Suessiales</taxon>
        <taxon>Symbiodiniaceae</taxon>
        <taxon>Effrenium</taxon>
    </lineage>
</organism>
<dbReference type="GO" id="GO:0043022">
    <property type="term" value="F:ribosome binding"/>
    <property type="evidence" value="ECO:0007669"/>
    <property type="project" value="TreeGrafter"/>
</dbReference>
<evidence type="ECO:0000313" key="7">
    <source>
        <dbReference type="Proteomes" id="UP001178507"/>
    </source>
</evidence>
<protein>
    <recommendedName>
        <fullName evidence="8">PDZ domain-containing protein</fullName>
    </recommendedName>
</protein>
<dbReference type="EMBL" id="CAUJNA010002179">
    <property type="protein sequence ID" value="CAJ1390942.1"/>
    <property type="molecule type" value="Genomic_DNA"/>
</dbReference>
<evidence type="ECO:0000256" key="5">
    <source>
        <dbReference type="SAM" id="MobiDB-lite"/>
    </source>
</evidence>
<evidence type="ECO:0000256" key="2">
    <source>
        <dbReference type="ARBA" id="ARBA00022574"/>
    </source>
</evidence>
<comment type="caution">
    <text evidence="6">The sequence shown here is derived from an EMBL/GenBank/DDBJ whole genome shotgun (WGS) entry which is preliminary data.</text>
</comment>
<dbReference type="GO" id="GO:0022627">
    <property type="term" value="C:cytosolic small ribosomal subunit"/>
    <property type="evidence" value="ECO:0007669"/>
    <property type="project" value="TreeGrafter"/>
</dbReference>
<dbReference type="Proteomes" id="UP001178507">
    <property type="component" value="Unassembled WGS sequence"/>
</dbReference>
<proteinExistence type="predicted"/>
<dbReference type="GO" id="GO:0003729">
    <property type="term" value="F:mRNA binding"/>
    <property type="evidence" value="ECO:0007669"/>
    <property type="project" value="TreeGrafter"/>
</dbReference>
<dbReference type="PANTHER" id="PTHR13227">
    <property type="entry name" value="EUKARYOTIC TRANSLATION INITIATION FACTOR 2A"/>
    <property type="match status" value="1"/>
</dbReference>
<evidence type="ECO:0000313" key="6">
    <source>
        <dbReference type="EMBL" id="CAJ1390942.1"/>
    </source>
</evidence>
<reference evidence="6" key="1">
    <citation type="submission" date="2023-08" db="EMBL/GenBank/DDBJ databases">
        <authorList>
            <person name="Chen Y."/>
            <person name="Shah S."/>
            <person name="Dougan E. K."/>
            <person name="Thang M."/>
            <person name="Chan C."/>
        </authorList>
    </citation>
    <scope>NUCLEOTIDE SEQUENCE</scope>
</reference>
<keyword evidence="3" id="KW-0677">Repeat</keyword>
<accession>A0AA36N672</accession>
<keyword evidence="1" id="KW-0396">Initiation factor</keyword>
<dbReference type="GO" id="GO:0003743">
    <property type="term" value="F:translation initiation factor activity"/>
    <property type="evidence" value="ECO:0007669"/>
    <property type="project" value="UniProtKB-KW"/>
</dbReference>
<keyword evidence="7" id="KW-1185">Reference proteome</keyword>
<keyword evidence="2" id="KW-0853">WD repeat</keyword>
<gene>
    <name evidence="6" type="ORF">EVOR1521_LOCUS16224</name>
</gene>
<dbReference type="AlphaFoldDB" id="A0AA36N672"/>
<evidence type="ECO:0000256" key="3">
    <source>
        <dbReference type="ARBA" id="ARBA00022737"/>
    </source>
</evidence>
<evidence type="ECO:0000256" key="1">
    <source>
        <dbReference type="ARBA" id="ARBA00022540"/>
    </source>
</evidence>
<feature type="region of interest" description="Disordered" evidence="5">
    <location>
        <begin position="835"/>
        <end position="854"/>
    </location>
</feature>
<name>A0AA36N672_9DINO</name>
<dbReference type="InterPro" id="IPR011044">
    <property type="entry name" value="Quino_amine_DH_bsu"/>
</dbReference>
<feature type="compositionally biased region" description="Basic and acidic residues" evidence="5">
    <location>
        <begin position="845"/>
        <end position="854"/>
    </location>
</feature>
<sequence>MEGAQGEQAAAFVAELCGLPQYAATAERNLSLQALQALKSQGFLSKGLSRAGICDWQHQKRIGAELQSLEDSGKSLEGLTLRRSASEAYVRTNPTRPVPKAQPRPVLVCRGDMSKIRKPQGLLRDDESQISRGRAKAMNFIASTLSGTHIYQVEDAFQPSLVRTLPRAVPGGLAVCGRILGALLPSGTLCLWEDPAAPGKAEQFAWPCEVTPVARFYFSPVGSFLVTWEHTALKVEKGASTLKIGTRGRGKGNGKMAFGRAENLSVWALARRRHGLDEIEVTLEKEPPDVRLMINVDHLDGQSGLLLRRVDQGGLVYQHNVKVAESGAGDLLLPGDRILAVNHVTLSARSLSEEIGAAKSLRLRVRKGPGRLFARPLARFFAPHIAPGRWPPIQWTQDERFALRFVKDEVLVLDRALAVVNKIPVSLVSQVQVSSWGTAFATFSPAASSCAPAMVRVFSDAASSAASARPALTKGLFCDAAWVTMKWEPSEGKDLVVLVHASEVTEEDLAFRTLHGHGGNGLYLLRASEKEPVTALSTSEEVLLDVQWVPPGSGAGGSKRLLILQGPQPALAAMVWYTCNKAIQRVDLDRFGVRNAISCDVHGRSFCIHVQSERGMGLSNEADSADIFDLQPELGEGDAVAHRAAVVGHAQAHAHVGPSVSSMAFSPDGRLLLANVQVDGNASELRLLSAADGTVGCAVRFEGTVGQALWADFSGPFSAPEFPKPTNPRRAGASRELRVELRDRETLRKGAGRGGYGAAEALSAPEEHLLFEIETGAQSSRAFAAKAPEQSCRDFALRFCQQHRLAPSLAPPLAERVERLQHQALAAWKAQEAQQAKARKAKPKAKAEVDRSDPEALKKRLRGLQKKLREIDKLKTQESLDVLQVEKIATEREVLAEVEALETQLSLLRPVVATFDVDLGDGGGTICIREGDDCEELARRFCEEHGLEESAELAAHMRARLNA</sequence>
<dbReference type="SUPFAM" id="SSF50969">
    <property type="entry name" value="YVTN repeat-like/Quinoprotein amine dehydrogenase"/>
    <property type="match status" value="1"/>
</dbReference>
<evidence type="ECO:0008006" key="8">
    <source>
        <dbReference type="Google" id="ProtNLM"/>
    </source>
</evidence>
<evidence type="ECO:0000256" key="4">
    <source>
        <dbReference type="ARBA" id="ARBA00022917"/>
    </source>
</evidence>
<dbReference type="InterPro" id="IPR011387">
    <property type="entry name" value="TIF2A"/>
</dbReference>
<dbReference type="PANTHER" id="PTHR13227:SF0">
    <property type="entry name" value="EUKARYOTIC TRANSLATION INITIATION FACTOR 2A"/>
    <property type="match status" value="1"/>
</dbReference>